<feature type="domain" description="Tyr recombinase" evidence="3">
    <location>
        <begin position="67"/>
        <end position="242"/>
    </location>
</feature>
<dbReference type="PROSITE" id="PS51898">
    <property type="entry name" value="TYR_RECOMBINASE"/>
    <property type="match status" value="1"/>
</dbReference>
<dbReference type="EMBL" id="BAABRN010000118">
    <property type="protein sequence ID" value="GAA5504398.1"/>
    <property type="molecule type" value="Genomic_DNA"/>
</dbReference>
<evidence type="ECO:0000313" key="5">
    <source>
        <dbReference type="Proteomes" id="UP001458946"/>
    </source>
</evidence>
<keyword evidence="5" id="KW-1185">Reference proteome</keyword>
<accession>A0ABP9VLY8</accession>
<dbReference type="PANTHER" id="PTHR30349:SF64">
    <property type="entry name" value="PROPHAGE INTEGRASE INTD-RELATED"/>
    <property type="match status" value="1"/>
</dbReference>
<protein>
    <submittedName>
        <fullName evidence="4">Tyrosine recombinase XerC</fullName>
    </submittedName>
</protein>
<evidence type="ECO:0000256" key="1">
    <source>
        <dbReference type="ARBA" id="ARBA00023172"/>
    </source>
</evidence>
<dbReference type="RefSeq" id="WP_353544359.1">
    <property type="nucleotide sequence ID" value="NZ_BAABRN010000118.1"/>
</dbReference>
<dbReference type="PANTHER" id="PTHR30349">
    <property type="entry name" value="PHAGE INTEGRASE-RELATED"/>
    <property type="match status" value="1"/>
</dbReference>
<proteinExistence type="predicted"/>
<dbReference type="InterPro" id="IPR050090">
    <property type="entry name" value="Tyrosine_recombinase_XerCD"/>
</dbReference>
<evidence type="ECO:0000256" key="2">
    <source>
        <dbReference type="SAM" id="MobiDB-lite"/>
    </source>
</evidence>
<dbReference type="SUPFAM" id="SSF56349">
    <property type="entry name" value="DNA breaking-rejoining enzymes"/>
    <property type="match status" value="1"/>
</dbReference>
<dbReference type="Gene3D" id="1.10.443.10">
    <property type="entry name" value="Intergrase catalytic core"/>
    <property type="match status" value="1"/>
</dbReference>
<gene>
    <name evidence="4" type="primary">xerC_13</name>
    <name evidence="4" type="ORF">Dxin01_04168</name>
</gene>
<dbReference type="InterPro" id="IPR013762">
    <property type="entry name" value="Integrase-like_cat_sf"/>
</dbReference>
<dbReference type="Proteomes" id="UP001458946">
    <property type="component" value="Unassembled WGS sequence"/>
</dbReference>
<reference evidence="4 5" key="1">
    <citation type="submission" date="2024-02" db="EMBL/GenBank/DDBJ databases">
        <title>Deinococcus xinjiangensis NBRC 107630.</title>
        <authorList>
            <person name="Ichikawa N."/>
            <person name="Katano-Makiyama Y."/>
            <person name="Hidaka K."/>
        </authorList>
    </citation>
    <scope>NUCLEOTIDE SEQUENCE [LARGE SCALE GENOMIC DNA]</scope>
    <source>
        <strain evidence="4 5">NBRC 107630</strain>
    </source>
</reference>
<name>A0ABP9VLY8_9DEIO</name>
<keyword evidence="1" id="KW-0233">DNA recombination</keyword>
<dbReference type="InterPro" id="IPR002104">
    <property type="entry name" value="Integrase_catalytic"/>
</dbReference>
<evidence type="ECO:0000259" key="3">
    <source>
        <dbReference type="PROSITE" id="PS51898"/>
    </source>
</evidence>
<dbReference type="InterPro" id="IPR011010">
    <property type="entry name" value="DNA_brk_join_enz"/>
</dbReference>
<evidence type="ECO:0000313" key="4">
    <source>
        <dbReference type="EMBL" id="GAA5504398.1"/>
    </source>
</evidence>
<dbReference type="Pfam" id="PF00589">
    <property type="entry name" value="Phage_integrase"/>
    <property type="match status" value="1"/>
</dbReference>
<feature type="region of interest" description="Disordered" evidence="2">
    <location>
        <begin position="1"/>
        <end position="25"/>
    </location>
</feature>
<organism evidence="4 5">
    <name type="scientific">Deinococcus xinjiangensis</name>
    <dbReference type="NCBI Taxonomy" id="457454"/>
    <lineage>
        <taxon>Bacteria</taxon>
        <taxon>Thermotogati</taxon>
        <taxon>Deinococcota</taxon>
        <taxon>Deinococci</taxon>
        <taxon>Deinococcales</taxon>
        <taxon>Deinococcaceae</taxon>
        <taxon>Deinococcus</taxon>
    </lineage>
</organism>
<sequence>MTPPKSAQKGAEVRGHSAKANSPSLHRIAQETAKLWRKHHLDYDQTKHVVEQARKALDLRPPAERHRTVERLDAGEVERLIEHAYRRAPRYGLMVKTLFYTGARVSEFVHLTPRDLYLSLDPPQLRIMVAKGGSDGYVPLLPALAQELRTHLDGRTNGYLFESNRADRYTPRMVQKLVKDAAERAGIQKQVTPHRLRASVATLLLDAGMPLDQVQKFLRHKRIATTQIYAETSAKRMSDHYLKALGHP</sequence>
<comment type="caution">
    <text evidence="4">The sequence shown here is derived from an EMBL/GenBank/DDBJ whole genome shotgun (WGS) entry which is preliminary data.</text>
</comment>